<dbReference type="GO" id="GO:0017004">
    <property type="term" value="P:cytochrome complex assembly"/>
    <property type="evidence" value="ECO:0007669"/>
    <property type="project" value="TreeGrafter"/>
</dbReference>
<gene>
    <name evidence="18" type="ORF">CRENPOLYSF2_2590006</name>
</gene>
<evidence type="ECO:0000256" key="15">
    <source>
        <dbReference type="ARBA" id="ARBA00023004"/>
    </source>
</evidence>
<evidence type="ECO:0000256" key="2">
    <source>
        <dbReference type="ARBA" id="ARBA00004050"/>
    </source>
</evidence>
<organism evidence="18 19">
    <name type="scientific">Crenothrix polyspora</name>
    <dbReference type="NCBI Taxonomy" id="360316"/>
    <lineage>
        <taxon>Bacteria</taxon>
        <taxon>Pseudomonadati</taxon>
        <taxon>Pseudomonadota</taxon>
        <taxon>Gammaproteobacteria</taxon>
        <taxon>Methylococcales</taxon>
        <taxon>Crenotrichaceae</taxon>
        <taxon>Crenothrix</taxon>
    </lineage>
</organism>
<dbReference type="EMBL" id="FUKJ01000178">
    <property type="protein sequence ID" value="SJM92239.1"/>
    <property type="molecule type" value="Genomic_DNA"/>
</dbReference>
<evidence type="ECO:0000256" key="1">
    <source>
        <dbReference type="ARBA" id="ARBA00001971"/>
    </source>
</evidence>
<dbReference type="UniPathway" id="UPA00223"/>
<feature type="transmembrane region" description="Helical" evidence="17">
    <location>
        <begin position="33"/>
        <end position="53"/>
    </location>
</feature>
<dbReference type="GO" id="GO:0009055">
    <property type="term" value="F:electron transfer activity"/>
    <property type="evidence" value="ECO:0007669"/>
    <property type="project" value="TreeGrafter"/>
</dbReference>
<dbReference type="InterPro" id="IPR000701">
    <property type="entry name" value="SuccDH_FuR_B_TM-su"/>
</dbReference>
<keyword evidence="13" id="KW-0249">Electron transport</keyword>
<dbReference type="InterPro" id="IPR034804">
    <property type="entry name" value="SQR/QFR_C/D"/>
</dbReference>
<dbReference type="InterPro" id="IPR014312">
    <property type="entry name" value="Succ_DH_anchor"/>
</dbReference>
<protein>
    <recommendedName>
        <fullName evidence="5">Succinate dehydrogenase hydrophobic membrane anchor subunit</fullName>
    </recommendedName>
</protein>
<comment type="cofactor">
    <cofactor evidence="1">
        <name>heme</name>
        <dbReference type="ChEBI" id="CHEBI:30413"/>
    </cofactor>
</comment>
<dbReference type="Proteomes" id="UP000195442">
    <property type="component" value="Unassembled WGS sequence"/>
</dbReference>
<evidence type="ECO:0000313" key="18">
    <source>
        <dbReference type="EMBL" id="SJM92239.1"/>
    </source>
</evidence>
<dbReference type="GO" id="GO:0005886">
    <property type="term" value="C:plasma membrane"/>
    <property type="evidence" value="ECO:0007669"/>
    <property type="project" value="UniProtKB-SubCell"/>
</dbReference>
<comment type="pathway">
    <text evidence="4">Carbohydrate metabolism; tricarboxylic acid cycle.</text>
</comment>
<dbReference type="NCBIfam" id="TIGR02968">
    <property type="entry name" value="succ_dehyd_anc"/>
    <property type="match status" value="1"/>
</dbReference>
<evidence type="ECO:0000256" key="3">
    <source>
        <dbReference type="ARBA" id="ARBA00004429"/>
    </source>
</evidence>
<dbReference type="AlphaFoldDB" id="A0A1R4H7R0"/>
<evidence type="ECO:0000313" key="19">
    <source>
        <dbReference type="Proteomes" id="UP000195442"/>
    </source>
</evidence>
<evidence type="ECO:0000256" key="4">
    <source>
        <dbReference type="ARBA" id="ARBA00005163"/>
    </source>
</evidence>
<evidence type="ECO:0000256" key="13">
    <source>
        <dbReference type="ARBA" id="ARBA00022982"/>
    </source>
</evidence>
<evidence type="ECO:0000256" key="9">
    <source>
        <dbReference type="ARBA" id="ARBA00022532"/>
    </source>
</evidence>
<keyword evidence="14 17" id="KW-1133">Transmembrane helix</keyword>
<dbReference type="PANTHER" id="PTHR38689">
    <property type="entry name" value="SUCCINATE DEHYDROGENASE HYDROPHOBIC MEMBRANE ANCHOR SUBUNIT"/>
    <property type="match status" value="1"/>
</dbReference>
<feature type="transmembrane region" description="Helical" evidence="17">
    <location>
        <begin position="65"/>
        <end position="88"/>
    </location>
</feature>
<name>A0A1R4H7R0_9GAMM</name>
<dbReference type="GO" id="GO:0006099">
    <property type="term" value="P:tricarboxylic acid cycle"/>
    <property type="evidence" value="ECO:0007669"/>
    <property type="project" value="UniProtKB-UniPathway"/>
</dbReference>
<dbReference type="GO" id="GO:0046872">
    <property type="term" value="F:metal ion binding"/>
    <property type="evidence" value="ECO:0007669"/>
    <property type="project" value="UniProtKB-KW"/>
</dbReference>
<evidence type="ECO:0000256" key="17">
    <source>
        <dbReference type="SAM" id="Phobius"/>
    </source>
</evidence>
<dbReference type="RefSeq" id="WP_306298230.1">
    <property type="nucleotide sequence ID" value="NZ_FUKJ01000178.1"/>
</dbReference>
<proteinExistence type="predicted"/>
<dbReference type="SUPFAM" id="SSF81343">
    <property type="entry name" value="Fumarate reductase respiratory complex transmembrane subunits"/>
    <property type="match status" value="1"/>
</dbReference>
<dbReference type="PANTHER" id="PTHR38689:SF1">
    <property type="entry name" value="SUCCINATE DEHYDROGENASE HYDROPHOBIC MEMBRANE ANCHOR SUBUNIT"/>
    <property type="match status" value="1"/>
</dbReference>
<keyword evidence="6" id="KW-0813">Transport</keyword>
<evidence type="ECO:0000256" key="10">
    <source>
        <dbReference type="ARBA" id="ARBA00022617"/>
    </source>
</evidence>
<keyword evidence="10" id="KW-0349">Heme</keyword>
<evidence type="ECO:0000256" key="12">
    <source>
        <dbReference type="ARBA" id="ARBA00022723"/>
    </source>
</evidence>
<keyword evidence="8" id="KW-0997">Cell inner membrane</keyword>
<sequence length="127" mass="14033">MMDFKISLAQVLNLGFAKNGTGHWWLQRVTAVLLIPLSFFVIRLFDVCLTASYQQTVDWFASPINTIGIVAWLLAVFYHAALGLQVVIEDYVANPGIKTMSVWSVNMVFLLLGVAALVAVFRIVSVG</sequence>
<comment type="function">
    <text evidence="2">Membrane-anchoring subunit of succinate dehydrogenase (SDH).</text>
</comment>
<evidence type="ECO:0000256" key="16">
    <source>
        <dbReference type="ARBA" id="ARBA00023136"/>
    </source>
</evidence>
<reference evidence="19" key="1">
    <citation type="submission" date="2017-02" db="EMBL/GenBank/DDBJ databases">
        <authorList>
            <person name="Daims H."/>
        </authorList>
    </citation>
    <scope>NUCLEOTIDE SEQUENCE [LARGE SCALE GENOMIC DNA]</scope>
</reference>
<comment type="subcellular location">
    <subcellularLocation>
        <location evidence="3">Cell inner membrane</location>
        <topology evidence="3">Multi-pass membrane protein</topology>
    </subcellularLocation>
</comment>
<evidence type="ECO:0000256" key="5">
    <source>
        <dbReference type="ARBA" id="ARBA00019425"/>
    </source>
</evidence>
<keyword evidence="15" id="KW-0408">Iron</keyword>
<keyword evidence="19" id="KW-1185">Reference proteome</keyword>
<evidence type="ECO:0000256" key="11">
    <source>
        <dbReference type="ARBA" id="ARBA00022692"/>
    </source>
</evidence>
<evidence type="ECO:0000256" key="6">
    <source>
        <dbReference type="ARBA" id="ARBA00022448"/>
    </source>
</evidence>
<evidence type="ECO:0000256" key="7">
    <source>
        <dbReference type="ARBA" id="ARBA00022475"/>
    </source>
</evidence>
<feature type="transmembrane region" description="Helical" evidence="17">
    <location>
        <begin position="100"/>
        <end position="124"/>
    </location>
</feature>
<dbReference type="Gene3D" id="1.20.1300.10">
    <property type="entry name" value="Fumarate reductase/succinate dehydrogenase, transmembrane subunit"/>
    <property type="match status" value="1"/>
</dbReference>
<keyword evidence="7" id="KW-1003">Cell membrane</keyword>
<keyword evidence="12" id="KW-0479">Metal-binding</keyword>
<evidence type="ECO:0000256" key="8">
    <source>
        <dbReference type="ARBA" id="ARBA00022519"/>
    </source>
</evidence>
<keyword evidence="11 17" id="KW-0812">Transmembrane</keyword>
<dbReference type="GO" id="GO:0020037">
    <property type="term" value="F:heme binding"/>
    <property type="evidence" value="ECO:0007669"/>
    <property type="project" value="InterPro"/>
</dbReference>
<keyword evidence="16 17" id="KW-0472">Membrane</keyword>
<keyword evidence="9" id="KW-0816">Tricarboxylic acid cycle</keyword>
<dbReference type="Pfam" id="PF01127">
    <property type="entry name" value="Sdh_cyt"/>
    <property type="match status" value="1"/>
</dbReference>
<accession>A0A1R4H7R0</accession>
<evidence type="ECO:0000256" key="14">
    <source>
        <dbReference type="ARBA" id="ARBA00022989"/>
    </source>
</evidence>
<dbReference type="CDD" id="cd03495">
    <property type="entry name" value="SQR_TypeC_SdhD_like"/>
    <property type="match status" value="1"/>
</dbReference>